<comment type="pathway">
    <text evidence="2">Biopolymer metabolism; poly-(R)-3-hydroxybutanoate biosynthesis.</text>
</comment>
<sequence length="400" mass="42413">MTSKSMTEAVIVSTARTPIGKAHRGAFNQVRGADLAGHAIRHALARANIEPEAIEEIVLGCGYPEAATGGNVARHAALVAGIPVQSAGVTVSRFCASGLEAIAHAARRVVMDGVPVALGGGVESISLVQPVVRRDLTQNDWLMAHKPTIYTSMIETADIVAQRYGISREAQDAFSLESQRRTASAQQRRLFDDEIVPMSAMMAVTDKATGEVRQEQVTLSKDEGNRPETTLEGLLKLKPVRGEDQFVTAGNASQLSDGAAASVVMSSQEAARRGLSPLGIFRGFASAGCEPDEMGIGPVFAVPRLLERNGLTVDDIDLWELNEAFASQSLYCRDTLKIDPEKVNVNGGAIAIGHPFGMSGARLVGHALLEGRRRKARYAVVTMCVAGGMGCAGLFEINHG</sequence>
<dbReference type="FunFam" id="3.40.47.10:FF:000010">
    <property type="entry name" value="Acetyl-CoA acetyltransferase (Thiolase)"/>
    <property type="match status" value="1"/>
</dbReference>
<dbReference type="InterPro" id="IPR020617">
    <property type="entry name" value="Thiolase_C"/>
</dbReference>
<dbReference type="PANTHER" id="PTHR43853:SF8">
    <property type="entry name" value="3-KETOACYL-COA THIOLASE, PEROXISOMAL"/>
    <property type="match status" value="1"/>
</dbReference>
<dbReference type="GO" id="GO:0006635">
    <property type="term" value="P:fatty acid beta-oxidation"/>
    <property type="evidence" value="ECO:0007669"/>
    <property type="project" value="TreeGrafter"/>
</dbReference>
<evidence type="ECO:0000256" key="5">
    <source>
        <dbReference type="ARBA" id="ARBA00022679"/>
    </source>
</evidence>
<evidence type="ECO:0000256" key="9">
    <source>
        <dbReference type="ARBA" id="ARBA00023098"/>
    </source>
</evidence>
<evidence type="ECO:0000256" key="10">
    <source>
        <dbReference type="ARBA" id="ARBA00023140"/>
    </source>
</evidence>
<comment type="similarity">
    <text evidence="4 16">Belongs to the thiolase-like superfamily. Thiolase family.</text>
</comment>
<dbReference type="AlphaFoldDB" id="A0A1H5Z9Y3"/>
<dbReference type="PANTHER" id="PTHR43853">
    <property type="entry name" value="3-KETOACYL-COA THIOLASE, PEROXISOMAL"/>
    <property type="match status" value="1"/>
</dbReference>
<dbReference type="Pfam" id="PF02803">
    <property type="entry name" value="Thiolase_C"/>
    <property type="match status" value="1"/>
</dbReference>
<evidence type="ECO:0000256" key="4">
    <source>
        <dbReference type="ARBA" id="ARBA00010982"/>
    </source>
</evidence>
<dbReference type="PROSITE" id="PS00737">
    <property type="entry name" value="THIOLASE_2"/>
    <property type="match status" value="1"/>
</dbReference>
<comment type="pathway">
    <text evidence="13">Metabolic intermediate biosynthesis; (R)-mevalonate biosynthesis; (R)-mevalonate from acetyl-CoA: step 1/3.</text>
</comment>
<dbReference type="PROSITE" id="PS00098">
    <property type="entry name" value="THIOLASE_1"/>
    <property type="match status" value="1"/>
</dbReference>
<dbReference type="GO" id="GO:0003988">
    <property type="term" value="F:acetyl-CoA C-acyltransferase activity"/>
    <property type="evidence" value="ECO:0007669"/>
    <property type="project" value="UniProtKB-EC"/>
</dbReference>
<evidence type="ECO:0000256" key="6">
    <source>
        <dbReference type="ARBA" id="ARBA00022752"/>
    </source>
</evidence>
<feature type="domain" description="Thiolase C-terminal" evidence="18">
    <location>
        <begin position="276"/>
        <end position="396"/>
    </location>
</feature>
<keyword evidence="10" id="KW-0576">Peroxisome</keyword>
<feature type="domain" description="Thiolase N-terminal" evidence="17">
    <location>
        <begin position="10"/>
        <end position="267"/>
    </location>
</feature>
<comment type="subcellular location">
    <subcellularLocation>
        <location evidence="1">Peroxisome</location>
    </subcellularLocation>
</comment>
<dbReference type="InterPro" id="IPR020610">
    <property type="entry name" value="Thiolase_AS"/>
</dbReference>
<dbReference type="EMBL" id="FNUY01000004">
    <property type="protein sequence ID" value="SEG32535.1"/>
    <property type="molecule type" value="Genomic_DNA"/>
</dbReference>
<dbReference type="EC" id="2.3.1.16" evidence="12"/>
<dbReference type="GO" id="GO:0005737">
    <property type="term" value="C:cytoplasm"/>
    <property type="evidence" value="ECO:0007669"/>
    <property type="project" value="UniProtKB-ARBA"/>
</dbReference>
<keyword evidence="5 16" id="KW-0808">Transferase</keyword>
<dbReference type="SUPFAM" id="SSF53901">
    <property type="entry name" value="Thiolase-like"/>
    <property type="match status" value="2"/>
</dbReference>
<dbReference type="InterPro" id="IPR050215">
    <property type="entry name" value="Thiolase-like_sf_Thiolase"/>
</dbReference>
<feature type="active site" description="Acyl-thioester intermediate" evidence="15">
    <location>
        <position position="95"/>
    </location>
</feature>
<keyword evidence="6" id="KW-0583">PHB biosynthesis</keyword>
<dbReference type="GO" id="GO:0042619">
    <property type="term" value="P:poly-hydroxybutyrate biosynthetic process"/>
    <property type="evidence" value="ECO:0007669"/>
    <property type="project" value="UniProtKB-KW"/>
</dbReference>
<dbReference type="InterPro" id="IPR016039">
    <property type="entry name" value="Thiolase-like"/>
</dbReference>
<dbReference type="InterPro" id="IPR020616">
    <property type="entry name" value="Thiolase_N"/>
</dbReference>
<evidence type="ECO:0000256" key="14">
    <source>
        <dbReference type="ARBA" id="ARBA00080155"/>
    </source>
</evidence>
<evidence type="ECO:0000313" key="19">
    <source>
        <dbReference type="EMBL" id="SEG32535.1"/>
    </source>
</evidence>
<gene>
    <name evidence="19" type="ORF">SAMN04488115_104308</name>
</gene>
<feature type="active site" description="Proton acceptor" evidence="15">
    <location>
        <position position="384"/>
    </location>
</feature>
<evidence type="ECO:0000256" key="11">
    <source>
        <dbReference type="ARBA" id="ARBA00023315"/>
    </source>
</evidence>
<dbReference type="PIRSF" id="PIRSF000429">
    <property type="entry name" value="Ac-CoA_Ac_transf"/>
    <property type="match status" value="1"/>
</dbReference>
<evidence type="ECO:0000256" key="2">
    <source>
        <dbReference type="ARBA" id="ARBA00004683"/>
    </source>
</evidence>
<dbReference type="PROSITE" id="PS00099">
    <property type="entry name" value="THIOLASE_3"/>
    <property type="match status" value="1"/>
</dbReference>
<reference evidence="19 20" key="1">
    <citation type="submission" date="2016-10" db="EMBL/GenBank/DDBJ databases">
        <authorList>
            <person name="de Groot N.N."/>
        </authorList>
    </citation>
    <scope>NUCLEOTIDE SEQUENCE [LARGE SCALE GENOMIC DNA]</scope>
    <source>
        <strain evidence="19 20">DSM 26656</strain>
    </source>
</reference>
<evidence type="ECO:0000256" key="16">
    <source>
        <dbReference type="RuleBase" id="RU003557"/>
    </source>
</evidence>
<dbReference type="InterPro" id="IPR002155">
    <property type="entry name" value="Thiolase"/>
</dbReference>
<proteinExistence type="inferred from homology"/>
<keyword evidence="7" id="KW-0276">Fatty acid metabolism</keyword>
<keyword evidence="20" id="KW-1185">Reference proteome</keyword>
<evidence type="ECO:0000256" key="7">
    <source>
        <dbReference type="ARBA" id="ARBA00022832"/>
    </source>
</evidence>
<dbReference type="Pfam" id="PF00108">
    <property type="entry name" value="Thiolase_N"/>
    <property type="match status" value="1"/>
</dbReference>
<protein>
    <recommendedName>
        <fullName evidence="12">acetyl-CoA C-acyltransferase</fullName>
        <ecNumber evidence="12">2.3.1.16</ecNumber>
    </recommendedName>
    <alternativeName>
        <fullName evidence="14">Beta-ketothiolase</fullName>
    </alternativeName>
</protein>
<accession>A0A1H5Z9Y3</accession>
<keyword evidence="8" id="KW-0809">Transit peptide</keyword>
<evidence type="ECO:0000256" key="3">
    <source>
        <dbReference type="ARBA" id="ARBA00005189"/>
    </source>
</evidence>
<evidence type="ECO:0000256" key="12">
    <source>
        <dbReference type="ARBA" id="ARBA00024073"/>
    </source>
</evidence>
<comment type="pathway">
    <text evidence="3">Lipid metabolism.</text>
</comment>
<feature type="active site" description="Proton acceptor" evidence="15">
    <location>
        <position position="354"/>
    </location>
</feature>
<dbReference type="GO" id="GO:0010124">
    <property type="term" value="P:phenylacetate catabolic process"/>
    <property type="evidence" value="ECO:0007669"/>
    <property type="project" value="TreeGrafter"/>
</dbReference>
<organism evidence="19 20">
    <name type="scientific">Bosea lathyri</name>
    <dbReference type="NCBI Taxonomy" id="1036778"/>
    <lineage>
        <taxon>Bacteria</taxon>
        <taxon>Pseudomonadati</taxon>
        <taxon>Pseudomonadota</taxon>
        <taxon>Alphaproteobacteria</taxon>
        <taxon>Hyphomicrobiales</taxon>
        <taxon>Boseaceae</taxon>
        <taxon>Bosea</taxon>
    </lineage>
</organism>
<evidence type="ECO:0000259" key="18">
    <source>
        <dbReference type="Pfam" id="PF02803"/>
    </source>
</evidence>
<dbReference type="Proteomes" id="UP000236743">
    <property type="component" value="Unassembled WGS sequence"/>
</dbReference>
<evidence type="ECO:0000259" key="17">
    <source>
        <dbReference type="Pfam" id="PF00108"/>
    </source>
</evidence>
<evidence type="ECO:0000313" key="20">
    <source>
        <dbReference type="Proteomes" id="UP000236743"/>
    </source>
</evidence>
<dbReference type="InterPro" id="IPR020615">
    <property type="entry name" value="Thiolase_acyl_enz_int_AS"/>
</dbReference>
<dbReference type="NCBIfam" id="TIGR01930">
    <property type="entry name" value="AcCoA-C-Actrans"/>
    <property type="match status" value="1"/>
</dbReference>
<keyword evidence="9" id="KW-0443">Lipid metabolism</keyword>
<dbReference type="CDD" id="cd00751">
    <property type="entry name" value="thiolase"/>
    <property type="match status" value="1"/>
</dbReference>
<keyword evidence="11 16" id="KW-0012">Acyltransferase</keyword>
<evidence type="ECO:0000256" key="15">
    <source>
        <dbReference type="PIRSR" id="PIRSR000429-1"/>
    </source>
</evidence>
<evidence type="ECO:0000256" key="1">
    <source>
        <dbReference type="ARBA" id="ARBA00004275"/>
    </source>
</evidence>
<evidence type="ECO:0000256" key="13">
    <source>
        <dbReference type="ARBA" id="ARBA00037924"/>
    </source>
</evidence>
<dbReference type="InterPro" id="IPR020613">
    <property type="entry name" value="Thiolase_CS"/>
</dbReference>
<name>A0A1H5Z9Y3_9HYPH</name>
<dbReference type="Gene3D" id="3.40.47.10">
    <property type="match status" value="1"/>
</dbReference>
<evidence type="ECO:0000256" key="8">
    <source>
        <dbReference type="ARBA" id="ARBA00022946"/>
    </source>
</evidence>